<evidence type="ECO:0000313" key="4">
    <source>
        <dbReference type="Proteomes" id="UP000005732"/>
    </source>
</evidence>
<evidence type="ECO:0000259" key="1">
    <source>
        <dbReference type="Pfam" id="PF01548"/>
    </source>
</evidence>
<organism evidence="3 4">
    <name type="scientific">Rhizobium leguminosarum bv. trifolii WSM2297</name>
    <dbReference type="NCBI Taxonomy" id="754762"/>
    <lineage>
        <taxon>Bacteria</taxon>
        <taxon>Pseudomonadati</taxon>
        <taxon>Pseudomonadota</taxon>
        <taxon>Alphaproteobacteria</taxon>
        <taxon>Hyphomicrobiales</taxon>
        <taxon>Rhizobiaceae</taxon>
        <taxon>Rhizobium/Agrobacterium group</taxon>
        <taxon>Rhizobium</taxon>
    </lineage>
</organism>
<dbReference type="RefSeq" id="WP_003584576.1">
    <property type="nucleotide sequence ID" value="NZ_JH719395.1"/>
</dbReference>
<name>J0WC76_RHILT</name>
<dbReference type="GO" id="GO:0003677">
    <property type="term" value="F:DNA binding"/>
    <property type="evidence" value="ECO:0007669"/>
    <property type="project" value="InterPro"/>
</dbReference>
<accession>J0WC76</accession>
<evidence type="ECO:0000259" key="2">
    <source>
        <dbReference type="Pfam" id="PF02371"/>
    </source>
</evidence>
<protein>
    <submittedName>
        <fullName evidence="3">Transposase</fullName>
    </submittedName>
</protein>
<dbReference type="PANTHER" id="PTHR33055">
    <property type="entry name" value="TRANSPOSASE FOR INSERTION SEQUENCE ELEMENT IS1111A"/>
    <property type="match status" value="1"/>
</dbReference>
<dbReference type="InterPro" id="IPR002525">
    <property type="entry name" value="Transp_IS110-like_N"/>
</dbReference>
<dbReference type="InterPro" id="IPR003346">
    <property type="entry name" value="Transposase_20"/>
</dbReference>
<gene>
    <name evidence="3" type="ORF">Rleg4DRAFT_4522</name>
</gene>
<feature type="domain" description="Transposase IS110-like N-terminal" evidence="1">
    <location>
        <begin position="24"/>
        <end position="136"/>
    </location>
</feature>
<dbReference type="AlphaFoldDB" id="J0WC76"/>
<dbReference type="Pfam" id="PF02371">
    <property type="entry name" value="Transposase_20"/>
    <property type="match status" value="1"/>
</dbReference>
<dbReference type="GO" id="GO:0004803">
    <property type="term" value="F:transposase activity"/>
    <property type="evidence" value="ECO:0007669"/>
    <property type="project" value="InterPro"/>
</dbReference>
<dbReference type="NCBIfam" id="NF033542">
    <property type="entry name" value="transpos_IS110"/>
    <property type="match status" value="1"/>
</dbReference>
<sequence length="321" mass="35892">MAEIITKAAGIDTGKMWLDIATYPVSDRLKVPNTAEGWKTLADWLKQRGIERIGIEASGGYERGVIAYLHKRGLEVILLQPRQVRAFGLYKLRRAKNDRLDAALIAECAAWSTASRQPPDSRLEAFGEWLLFIEQIEADIACLKTRRERFTDRRILKEIDRAIDGLKQRGKAELARLQTAIRKHDDLAGRLDLIESVDGIGMRTALTLVILMPELGKVDRQEIAALTGVAPYDDQSGQHDGERHIAGGRARVRRALFNAALPASQRWNGALMALYKRLVQKGKSHRKALIACARKLIIFANTVLKRQTPWAKSTPLQSSSA</sequence>
<proteinExistence type="predicted"/>
<dbReference type="GO" id="GO:0006313">
    <property type="term" value="P:DNA transposition"/>
    <property type="evidence" value="ECO:0007669"/>
    <property type="project" value="InterPro"/>
</dbReference>
<evidence type="ECO:0000313" key="3">
    <source>
        <dbReference type="EMBL" id="EJC82793.1"/>
    </source>
</evidence>
<dbReference type="Pfam" id="PF01548">
    <property type="entry name" value="DEDD_Tnp_IS110"/>
    <property type="match status" value="1"/>
</dbReference>
<dbReference type="PANTHER" id="PTHR33055:SF3">
    <property type="entry name" value="PUTATIVE TRANSPOSASE FOR IS117-RELATED"/>
    <property type="match status" value="1"/>
</dbReference>
<feature type="domain" description="Transposase IS116/IS110/IS902 C-terminal" evidence="2">
    <location>
        <begin position="192"/>
        <end position="275"/>
    </location>
</feature>
<dbReference type="HOGENOM" id="CLU_036902_5_1_5"/>
<dbReference type="EMBL" id="JH719395">
    <property type="protein sequence ID" value="EJC82793.1"/>
    <property type="molecule type" value="Genomic_DNA"/>
</dbReference>
<dbReference type="InterPro" id="IPR047650">
    <property type="entry name" value="Transpos_IS110"/>
</dbReference>
<dbReference type="Proteomes" id="UP000005732">
    <property type="component" value="Unassembled WGS sequence"/>
</dbReference>
<reference evidence="3 4" key="1">
    <citation type="submission" date="2012-02" db="EMBL/GenBank/DDBJ databases">
        <title>Improved High-Quality Draft Sequence of Rhizobium leguminosarum bv. trifolii WSM2297.</title>
        <authorList>
            <consortium name="US DOE Joint Genome Institute"/>
            <person name="Lucas S."/>
            <person name="Han J."/>
            <person name="Lapidus A."/>
            <person name="Cheng J.-F."/>
            <person name="Goodwin L."/>
            <person name="Pitluck S."/>
            <person name="Peters L."/>
            <person name="Ovchinnikova G."/>
            <person name="Zhang X."/>
            <person name="Detter J.C."/>
            <person name="Han C."/>
            <person name="Tapia R."/>
            <person name="Land M."/>
            <person name="Hauser L."/>
            <person name="Kyrpides N."/>
            <person name="Ivanova N."/>
            <person name="Pagani I."/>
            <person name="Brau L."/>
            <person name="Yates R."/>
            <person name="O'Hara G."/>
            <person name="Rui T."/>
            <person name="Howieson J."/>
            <person name="Reeve W."/>
            <person name="Woyke T."/>
        </authorList>
    </citation>
    <scope>NUCLEOTIDE SEQUENCE [LARGE SCALE GENOMIC DNA]</scope>
    <source>
        <strain evidence="3 4">WSM2297</strain>
    </source>
</reference>